<dbReference type="PANTHER" id="PTHR31111">
    <property type="entry name" value="BNAA05G37150D PROTEIN-RELATED"/>
    <property type="match status" value="1"/>
</dbReference>
<dbReference type="NCBIfam" id="TIGR01640">
    <property type="entry name" value="F_box_assoc_1"/>
    <property type="match status" value="1"/>
</dbReference>
<sequence>MKRLKQQLNSDHIPVDLLIDILSLLPRKSIDRFRCVWKFWGNILRRPDFTELFLTKSSTRPRILFTFKVEGKLFFYSSPQPENPDDNSTLVATRYHTSFPEYVPSYRCSTVCGLVLFYKAGKRKVSVICNPVTGEFLTLPKVLIKNKTLPEAKAISRVCLGYDRISKQFKVLCVISSGCERPNTLQVLTLESGKLLWRRIQCEFHFMKISSIRGEVCINGVLYFGARLGLSSVVVCFNVMSEKFGFINFDKDMKGEDDDSYLHGRLALFNYKGKLGIREATDYFDEELVLWVLEDAGNHKWSKQAYELPPLVRHERFVGMTGTGDIVFMPPFPGFFRLKINCLYFYNLKRKTVARVNIQGFEEFKDYRTFDTFLGYVENLKFT</sequence>
<proteinExistence type="predicted"/>
<keyword evidence="3" id="KW-1185">Reference proteome</keyword>
<dbReference type="PANTHER" id="PTHR31111:SF65">
    <property type="entry name" value="F-BOX DOMAIN-CONTAINING PROTEIN"/>
    <property type="match status" value="1"/>
</dbReference>
<feature type="domain" description="F-box associated beta-propeller type 3" evidence="1">
    <location>
        <begin position="62"/>
        <end position="377"/>
    </location>
</feature>
<gene>
    <name evidence="2" type="ORF">MERR_LOCUS18231</name>
</gene>
<dbReference type="AlphaFoldDB" id="A0A6D2ISU8"/>
<name>A0A6D2ISU8_9BRAS</name>
<comment type="caution">
    <text evidence="2">The sequence shown here is derived from an EMBL/GenBank/DDBJ whole genome shotgun (WGS) entry which is preliminary data.</text>
</comment>
<dbReference type="InterPro" id="IPR017451">
    <property type="entry name" value="F-box-assoc_interact_dom"/>
</dbReference>
<organism evidence="2 3">
    <name type="scientific">Microthlaspi erraticum</name>
    <dbReference type="NCBI Taxonomy" id="1685480"/>
    <lineage>
        <taxon>Eukaryota</taxon>
        <taxon>Viridiplantae</taxon>
        <taxon>Streptophyta</taxon>
        <taxon>Embryophyta</taxon>
        <taxon>Tracheophyta</taxon>
        <taxon>Spermatophyta</taxon>
        <taxon>Magnoliopsida</taxon>
        <taxon>eudicotyledons</taxon>
        <taxon>Gunneridae</taxon>
        <taxon>Pentapetalae</taxon>
        <taxon>rosids</taxon>
        <taxon>malvids</taxon>
        <taxon>Brassicales</taxon>
        <taxon>Brassicaceae</taxon>
        <taxon>Coluteocarpeae</taxon>
        <taxon>Microthlaspi</taxon>
    </lineage>
</organism>
<reference evidence="2" key="1">
    <citation type="submission" date="2020-01" db="EMBL/GenBank/DDBJ databases">
        <authorList>
            <person name="Mishra B."/>
        </authorList>
    </citation>
    <scope>NUCLEOTIDE SEQUENCE [LARGE SCALE GENOMIC DNA]</scope>
</reference>
<evidence type="ECO:0000313" key="2">
    <source>
        <dbReference type="EMBL" id="CAA7030996.1"/>
    </source>
</evidence>
<evidence type="ECO:0000313" key="3">
    <source>
        <dbReference type="Proteomes" id="UP000467841"/>
    </source>
</evidence>
<dbReference type="Proteomes" id="UP000467841">
    <property type="component" value="Unassembled WGS sequence"/>
</dbReference>
<dbReference type="InterPro" id="IPR036047">
    <property type="entry name" value="F-box-like_dom_sf"/>
</dbReference>
<accession>A0A6D2ISU8</accession>
<dbReference type="SUPFAM" id="SSF81383">
    <property type="entry name" value="F-box domain"/>
    <property type="match status" value="1"/>
</dbReference>
<dbReference type="OrthoDB" id="1083664at2759"/>
<protein>
    <recommendedName>
        <fullName evidence="1">F-box associated beta-propeller type 3 domain-containing protein</fullName>
    </recommendedName>
</protein>
<evidence type="ECO:0000259" key="1">
    <source>
        <dbReference type="Pfam" id="PF08268"/>
    </source>
</evidence>
<dbReference type="Pfam" id="PF08268">
    <property type="entry name" value="FBA_3"/>
    <property type="match status" value="1"/>
</dbReference>
<dbReference type="EMBL" id="CACVBM020001101">
    <property type="protein sequence ID" value="CAA7030996.1"/>
    <property type="molecule type" value="Genomic_DNA"/>
</dbReference>
<dbReference type="InterPro" id="IPR013187">
    <property type="entry name" value="F-box-assoc_dom_typ3"/>
</dbReference>